<dbReference type="Proteomes" id="UP000469011">
    <property type="component" value="Unassembled WGS sequence"/>
</dbReference>
<evidence type="ECO:0000313" key="2">
    <source>
        <dbReference type="Proteomes" id="UP000469011"/>
    </source>
</evidence>
<keyword evidence="2" id="KW-1185">Reference proteome</keyword>
<accession>A0A6N9T6S5</accession>
<proteinExistence type="predicted"/>
<sequence>MSSAMSEEPAPHWPRFMTDKELRAYFGLSERALKRYRDLKEFPQKDVVAGKTDSAAVARFFDWVAGIAERPPRPNSRYLPSSEKPKA</sequence>
<name>A0A6N9T6S5_9HYPH</name>
<protein>
    <submittedName>
        <fullName evidence="1">Uncharacterized protein</fullName>
    </submittedName>
</protein>
<comment type="caution">
    <text evidence="1">The sequence shown here is derived from an EMBL/GenBank/DDBJ whole genome shotgun (WGS) entry which is preliminary data.</text>
</comment>
<dbReference type="EMBL" id="JAAAMG010000023">
    <property type="protein sequence ID" value="NDW07011.1"/>
    <property type="molecule type" value="Genomic_DNA"/>
</dbReference>
<gene>
    <name evidence="1" type="ORF">GTK09_21585</name>
</gene>
<reference evidence="1 2" key="1">
    <citation type="submission" date="2020-01" db="EMBL/GenBank/DDBJ databases">
        <title>Jiella pacifica sp. nov.</title>
        <authorList>
            <person name="Xue Z."/>
            <person name="Zhu S."/>
            <person name="Chen J."/>
            <person name="Yang J."/>
        </authorList>
    </citation>
    <scope>NUCLEOTIDE SEQUENCE [LARGE SCALE GENOMIC DNA]</scope>
    <source>
        <strain evidence="1 2">40Bstr34</strain>
    </source>
</reference>
<dbReference type="AlphaFoldDB" id="A0A6N9T6S5"/>
<evidence type="ECO:0000313" key="1">
    <source>
        <dbReference type="EMBL" id="NDW07011.1"/>
    </source>
</evidence>
<organism evidence="1 2">
    <name type="scientific">Jiella pacifica</name>
    <dbReference type="NCBI Taxonomy" id="2696469"/>
    <lineage>
        <taxon>Bacteria</taxon>
        <taxon>Pseudomonadati</taxon>
        <taxon>Pseudomonadota</taxon>
        <taxon>Alphaproteobacteria</taxon>
        <taxon>Hyphomicrobiales</taxon>
        <taxon>Aurantimonadaceae</taxon>
        <taxon>Jiella</taxon>
    </lineage>
</organism>
<dbReference type="RefSeq" id="WP_163465472.1">
    <property type="nucleotide sequence ID" value="NZ_JAAAMG010000023.1"/>
</dbReference>